<reference evidence="3" key="1">
    <citation type="journal article" date="2014" name="Genome Biol.">
        <title>Genome analysis of a major urban malaria vector mosquito, Anopheles stephensi.</title>
        <authorList>
            <person name="Jiang X."/>
            <person name="Peery A."/>
            <person name="Hall A.B."/>
            <person name="Sharma A."/>
            <person name="Chen X.G."/>
            <person name="Waterhouse R.M."/>
            <person name="Komissarov A."/>
            <person name="Riehle M.M."/>
            <person name="Shouche Y."/>
            <person name="Sharakhova M.V."/>
            <person name="Lawson D."/>
            <person name="Pakpour N."/>
            <person name="Arensburger P."/>
            <person name="Davidson V.L."/>
            <person name="Eiglmeier K."/>
            <person name="Emrich S."/>
            <person name="George P."/>
            <person name="Kennedy R.C."/>
            <person name="Mane S.P."/>
            <person name="Maslen G."/>
            <person name="Oringanje C."/>
            <person name="Qi Y."/>
            <person name="Settlage R."/>
            <person name="Tojo M."/>
            <person name="Tubio J.M."/>
            <person name="Unger M.F."/>
            <person name="Wang B."/>
            <person name="Vernick K.D."/>
            <person name="Ribeiro J.M."/>
            <person name="James A.A."/>
            <person name="Michel K."/>
            <person name="Riehle M.A."/>
            <person name="Luckhart S."/>
            <person name="Sharakhov I.V."/>
            <person name="Tu Z."/>
        </authorList>
    </citation>
    <scope>NUCLEOTIDE SEQUENCE [LARGE SCALE GENOMIC DNA]</scope>
    <source>
        <strain evidence="3">Indian</strain>
    </source>
</reference>
<dbReference type="VEuPathDB" id="VectorBase:ASTEI05265"/>
<feature type="region of interest" description="Disordered" evidence="1">
    <location>
        <begin position="165"/>
        <end position="208"/>
    </location>
</feature>
<dbReference type="PROSITE" id="PS00028">
    <property type="entry name" value="ZINC_FINGER_C2H2_1"/>
    <property type="match status" value="1"/>
</dbReference>
<dbReference type="AlphaFoldDB" id="A0A182Y9X9"/>
<evidence type="ECO:0000256" key="1">
    <source>
        <dbReference type="SAM" id="MobiDB-lite"/>
    </source>
</evidence>
<name>A0A182Y9X9_ANOST</name>
<accession>A0A182Y9X9</accession>
<dbReference type="STRING" id="30069.A0A182Y9X9"/>
<sequence>MEVKQDHSDSRVNEVEFRCKIDGCKQSFTTELHCTAHTKKHDLSLNLEMPLKGPGVIFADQTPTPTRLIGKCEEVGLFEDLQKVNPFDETFRRAVESGTSSSPSLTGDQTPLAVTQAVACCRAAEGETLHTPHIFPSGIDRSGLEALGSEPAAAKQRAKIRATGVSLRTKQPVQQVEKAAPATPATAVASKPNNEPKSSKKTTAAKRKAPAVVDILPKPSVQPAPFAGESIPLIIIPSGPPDNNTKQPVEGTVLVKEKLKEHLAKVRESATQGAKESSTARKRVKQQVDVKPNPPSKPTKPIDLTKPTDEQDHLKHERWKAAAKRYRLRVKKSQDQQLQRNIELEEKTFACLAELKHAHRNCNVTRSASSVKVALLQGTGGASSQGVPSATVVVQQEANAALLNTIEQQQQQQQHQLQQPVPLSVPQQRYITSHIIDGNTFNRVPIIIVMGSTATAPVVSGAVSDGAGRALEEGTG</sequence>
<dbReference type="VEuPathDB" id="VectorBase:ASTEI20_044129"/>
<feature type="region of interest" description="Disordered" evidence="1">
    <location>
        <begin position="264"/>
        <end position="313"/>
    </location>
</feature>
<proteinExistence type="predicted"/>
<feature type="compositionally biased region" description="Low complexity" evidence="1">
    <location>
        <begin position="179"/>
        <end position="196"/>
    </location>
</feature>
<evidence type="ECO:0000313" key="3">
    <source>
        <dbReference type="Proteomes" id="UP000076408"/>
    </source>
</evidence>
<feature type="compositionally biased region" description="Basic residues" evidence="1">
    <location>
        <begin position="199"/>
        <end position="208"/>
    </location>
</feature>
<protein>
    <submittedName>
        <fullName evidence="2">Uncharacterized protein</fullName>
    </submittedName>
</protein>
<organism evidence="2 3">
    <name type="scientific">Anopheles stephensi</name>
    <name type="common">Indo-Pakistan malaria mosquito</name>
    <dbReference type="NCBI Taxonomy" id="30069"/>
    <lineage>
        <taxon>Eukaryota</taxon>
        <taxon>Metazoa</taxon>
        <taxon>Ecdysozoa</taxon>
        <taxon>Arthropoda</taxon>
        <taxon>Hexapoda</taxon>
        <taxon>Insecta</taxon>
        <taxon>Pterygota</taxon>
        <taxon>Neoptera</taxon>
        <taxon>Endopterygota</taxon>
        <taxon>Diptera</taxon>
        <taxon>Nematocera</taxon>
        <taxon>Culicoidea</taxon>
        <taxon>Culicidae</taxon>
        <taxon>Anophelinae</taxon>
        <taxon>Anopheles</taxon>
    </lineage>
</organism>
<evidence type="ECO:0000313" key="2">
    <source>
        <dbReference type="EnsemblMetazoa" id="ASTEI05265-PA"/>
    </source>
</evidence>
<dbReference type="EnsemblMetazoa" id="ASTEI05265-RA">
    <property type="protein sequence ID" value="ASTEI05265-PA"/>
    <property type="gene ID" value="ASTEI05265"/>
</dbReference>
<dbReference type="InterPro" id="IPR013087">
    <property type="entry name" value="Znf_C2H2_type"/>
</dbReference>
<dbReference type="OMA" id="YQTADKD"/>
<dbReference type="VEuPathDB" id="VectorBase:ASTE003321"/>
<keyword evidence="3" id="KW-1185">Reference proteome</keyword>
<dbReference type="Proteomes" id="UP000076408">
    <property type="component" value="Unassembled WGS sequence"/>
</dbReference>
<reference evidence="2" key="2">
    <citation type="submission" date="2020-05" db="UniProtKB">
        <authorList>
            <consortium name="EnsemblMetazoa"/>
        </authorList>
    </citation>
    <scope>IDENTIFICATION</scope>
    <source>
        <strain evidence="2">Indian</strain>
    </source>
</reference>